<reference evidence="8" key="1">
    <citation type="submission" date="2016-10" db="EMBL/GenBank/DDBJ databases">
        <authorList>
            <person name="Varghese N."/>
            <person name="Submissions S."/>
        </authorList>
    </citation>
    <scope>NUCLEOTIDE SEQUENCE [LARGE SCALE GENOMIC DNA]</scope>
    <source>
        <strain evidence="8">CGMCC 1.3704</strain>
    </source>
</reference>
<evidence type="ECO:0000256" key="4">
    <source>
        <dbReference type="ARBA" id="ARBA00023136"/>
    </source>
</evidence>
<evidence type="ECO:0000256" key="3">
    <source>
        <dbReference type="ARBA" id="ARBA00022989"/>
    </source>
</evidence>
<feature type="transmembrane region" description="Helical" evidence="5">
    <location>
        <begin position="42"/>
        <end position="62"/>
    </location>
</feature>
<proteinExistence type="predicted"/>
<protein>
    <submittedName>
        <fullName evidence="7">RDD family protein</fullName>
    </submittedName>
</protein>
<keyword evidence="8" id="KW-1185">Reference proteome</keyword>
<evidence type="ECO:0000313" key="7">
    <source>
        <dbReference type="EMBL" id="SFJ31244.1"/>
    </source>
</evidence>
<comment type="subcellular location">
    <subcellularLocation>
        <location evidence="1">Membrane</location>
        <topology evidence="1">Multi-pass membrane protein</topology>
    </subcellularLocation>
</comment>
<dbReference type="GO" id="GO:0016020">
    <property type="term" value="C:membrane"/>
    <property type="evidence" value="ECO:0007669"/>
    <property type="project" value="UniProtKB-SubCell"/>
</dbReference>
<evidence type="ECO:0000259" key="6">
    <source>
        <dbReference type="Pfam" id="PF06271"/>
    </source>
</evidence>
<dbReference type="Pfam" id="PF06271">
    <property type="entry name" value="RDD"/>
    <property type="match status" value="1"/>
</dbReference>
<keyword evidence="4 5" id="KW-0472">Membrane</keyword>
<gene>
    <name evidence="7" type="ORF">SAMN04487936_101627</name>
</gene>
<dbReference type="InterPro" id="IPR010432">
    <property type="entry name" value="RDD"/>
</dbReference>
<feature type="transmembrane region" description="Helical" evidence="5">
    <location>
        <begin position="12"/>
        <end position="30"/>
    </location>
</feature>
<keyword evidence="3 5" id="KW-1133">Transmembrane helix</keyword>
<dbReference type="Proteomes" id="UP000183557">
    <property type="component" value="Unassembled WGS sequence"/>
</dbReference>
<evidence type="ECO:0000256" key="5">
    <source>
        <dbReference type="SAM" id="Phobius"/>
    </source>
</evidence>
<organism evidence="7 8">
    <name type="scientific">Halobacillus dabanensis</name>
    <dbReference type="NCBI Taxonomy" id="240302"/>
    <lineage>
        <taxon>Bacteria</taxon>
        <taxon>Bacillati</taxon>
        <taxon>Bacillota</taxon>
        <taxon>Bacilli</taxon>
        <taxon>Bacillales</taxon>
        <taxon>Bacillaceae</taxon>
        <taxon>Halobacillus</taxon>
    </lineage>
</organism>
<name>A0A1I3QAF0_HALDA</name>
<feature type="domain" description="RDD" evidence="6">
    <location>
        <begin position="40"/>
        <end position="124"/>
    </location>
</feature>
<evidence type="ECO:0000256" key="1">
    <source>
        <dbReference type="ARBA" id="ARBA00004141"/>
    </source>
</evidence>
<dbReference type="EMBL" id="FOSB01000001">
    <property type="protein sequence ID" value="SFJ31244.1"/>
    <property type="molecule type" value="Genomic_DNA"/>
</dbReference>
<sequence length="139" mass="15480">MEGRNLFQRFIGVGLELNIAGALAVFYTSLQDTGRGFEPNPVFWKAFLIIQMTFLIVIPLVAKGRTLAMLLTNLTVTSNNGKKLNFIQILLRAILGFGPVIWTGGLWYMVSLITSLMDPTGRGWGELVSYTTIKQRNPD</sequence>
<keyword evidence="2 5" id="KW-0812">Transmembrane</keyword>
<accession>A0A1I3QAF0</accession>
<dbReference type="AlphaFoldDB" id="A0A1I3QAF0"/>
<evidence type="ECO:0000313" key="8">
    <source>
        <dbReference type="Proteomes" id="UP000183557"/>
    </source>
</evidence>
<dbReference type="RefSeq" id="WP_075035043.1">
    <property type="nucleotide sequence ID" value="NZ_FOSB01000001.1"/>
</dbReference>
<dbReference type="STRING" id="240302.BN982_00009"/>
<evidence type="ECO:0000256" key="2">
    <source>
        <dbReference type="ARBA" id="ARBA00022692"/>
    </source>
</evidence>
<feature type="transmembrane region" description="Helical" evidence="5">
    <location>
        <begin position="89"/>
        <end position="110"/>
    </location>
</feature>